<reference evidence="1" key="2">
    <citation type="submission" date="2025-09" db="UniProtKB">
        <authorList>
            <consortium name="Ensembl"/>
        </authorList>
    </citation>
    <scope>IDENTIFICATION</scope>
</reference>
<dbReference type="AlphaFoldDB" id="A0A7M4FKE8"/>
<dbReference type="Proteomes" id="UP000594220">
    <property type="component" value="Unplaced"/>
</dbReference>
<organism evidence="1 2">
    <name type="scientific">Crocodylus porosus</name>
    <name type="common">Saltwater crocodile</name>
    <name type="synonym">Estuarine crocodile</name>
    <dbReference type="NCBI Taxonomy" id="8502"/>
    <lineage>
        <taxon>Eukaryota</taxon>
        <taxon>Metazoa</taxon>
        <taxon>Chordata</taxon>
        <taxon>Craniata</taxon>
        <taxon>Vertebrata</taxon>
        <taxon>Euteleostomi</taxon>
        <taxon>Archelosauria</taxon>
        <taxon>Archosauria</taxon>
        <taxon>Crocodylia</taxon>
        <taxon>Longirostres</taxon>
        <taxon>Crocodylidae</taxon>
        <taxon>Crocodylus</taxon>
    </lineage>
</organism>
<evidence type="ECO:0000313" key="2">
    <source>
        <dbReference type="Proteomes" id="UP000594220"/>
    </source>
</evidence>
<dbReference type="Ensembl" id="ENSCPRT00005029488.1">
    <property type="protein sequence ID" value="ENSCPRP00005025268.1"/>
    <property type="gene ID" value="ENSCPRG00005017523.1"/>
</dbReference>
<accession>A0A7M4FKE8</accession>
<name>A0A7M4FKE8_CROPO</name>
<evidence type="ECO:0000313" key="1">
    <source>
        <dbReference type="Ensembl" id="ENSCPRP00005025268.1"/>
    </source>
</evidence>
<keyword evidence="2" id="KW-1185">Reference proteome</keyword>
<protein>
    <submittedName>
        <fullName evidence="1">Uncharacterized protein</fullName>
    </submittedName>
</protein>
<reference evidence="1" key="1">
    <citation type="submission" date="2025-08" db="UniProtKB">
        <authorList>
            <consortium name="Ensembl"/>
        </authorList>
    </citation>
    <scope>IDENTIFICATION</scope>
</reference>
<proteinExistence type="predicted"/>
<sequence length="90" mass="10029">MGRSEIRGKGLWQLALPQHCKQSGSLLVSPGFCFFVTGNQIWRVLKSKGLPQTFPLDQEGFTGWLPTARPGECSYPTSSMNHPQLLTRSH</sequence>